<feature type="compositionally biased region" description="Acidic residues" evidence="1">
    <location>
        <begin position="16"/>
        <end position="36"/>
    </location>
</feature>
<protein>
    <submittedName>
        <fullName evidence="2">Uncharacterized protein</fullName>
    </submittedName>
</protein>
<dbReference type="Proteomes" id="UP000027265">
    <property type="component" value="Unassembled WGS sequence"/>
</dbReference>
<organism evidence="2 3">
    <name type="scientific">Jaapia argillacea MUCL 33604</name>
    <dbReference type="NCBI Taxonomy" id="933084"/>
    <lineage>
        <taxon>Eukaryota</taxon>
        <taxon>Fungi</taxon>
        <taxon>Dikarya</taxon>
        <taxon>Basidiomycota</taxon>
        <taxon>Agaricomycotina</taxon>
        <taxon>Agaricomycetes</taxon>
        <taxon>Agaricomycetidae</taxon>
        <taxon>Jaapiales</taxon>
        <taxon>Jaapiaceae</taxon>
        <taxon>Jaapia</taxon>
    </lineage>
</organism>
<dbReference type="Gene3D" id="3.80.10.10">
    <property type="entry name" value="Ribonuclease Inhibitor"/>
    <property type="match status" value="1"/>
</dbReference>
<evidence type="ECO:0000256" key="1">
    <source>
        <dbReference type="SAM" id="MobiDB-lite"/>
    </source>
</evidence>
<accession>A0A067PJB1</accession>
<name>A0A067PJB1_9AGAM</name>
<proteinExistence type="predicted"/>
<reference evidence="3" key="1">
    <citation type="journal article" date="2014" name="Proc. Natl. Acad. Sci. U.S.A.">
        <title>Extensive sampling of basidiomycete genomes demonstrates inadequacy of the white-rot/brown-rot paradigm for wood decay fungi.</title>
        <authorList>
            <person name="Riley R."/>
            <person name="Salamov A.A."/>
            <person name="Brown D.W."/>
            <person name="Nagy L.G."/>
            <person name="Floudas D."/>
            <person name="Held B.W."/>
            <person name="Levasseur A."/>
            <person name="Lombard V."/>
            <person name="Morin E."/>
            <person name="Otillar R."/>
            <person name="Lindquist E.A."/>
            <person name="Sun H."/>
            <person name="LaButti K.M."/>
            <person name="Schmutz J."/>
            <person name="Jabbour D."/>
            <person name="Luo H."/>
            <person name="Baker S.E."/>
            <person name="Pisabarro A.G."/>
            <person name="Walton J.D."/>
            <person name="Blanchette R.A."/>
            <person name="Henrissat B."/>
            <person name="Martin F."/>
            <person name="Cullen D."/>
            <person name="Hibbett D.S."/>
            <person name="Grigoriev I.V."/>
        </authorList>
    </citation>
    <scope>NUCLEOTIDE SEQUENCE [LARGE SCALE GENOMIC DNA]</scope>
    <source>
        <strain evidence="3">MUCL 33604</strain>
    </source>
</reference>
<dbReference type="AlphaFoldDB" id="A0A067PJB1"/>
<evidence type="ECO:0000313" key="2">
    <source>
        <dbReference type="EMBL" id="KDQ51122.1"/>
    </source>
</evidence>
<dbReference type="InParanoid" id="A0A067PJB1"/>
<dbReference type="STRING" id="933084.A0A067PJB1"/>
<dbReference type="InterPro" id="IPR032675">
    <property type="entry name" value="LRR_dom_sf"/>
</dbReference>
<sequence>MGVLNSRVQEPAPALAEDDEDEQEQEQEQEQEESEGAECPRWERTSPHQGPTVRLIDSHQAIQRDVAPRPRIVFACELFVYSIKRRYNASLPAVRLPIEILTTIFEFAVNKPSTDHLVDNLGNEAFGLCLLPSLRSQAHLTHVCHRWREVALGYSRLWNTIATGPADYVSSAISRARGDLEVNLLSSPRLLALEVTTLALALRHTHQIRTLAISLDCNRVGALSAFSQPAPFLQTLVLLHSSYTRQPLLEPVLFSGITPSLRRLCLRNVYFSWTSSIFRNLTTLRISTTSADYPGQLSDTIAALQQMSSLEILSLRHALPRATQEIPSSTITTLASLRHLEVQDQVDRCVELLAHLTLPNYPSLQFSLHNSRPVEVLRVDLYRFFRLINQRLHDGETTSPLCRLTLDLMGGLSGYTTRSSSTNPFLKESDRHLSLGLSSITDDNRPQWLSQFRMISTKNIRSLRFENVGDLDGPTVQALLAGTALPSVVECTISGNVSFAFLSWLLPLQHSVPSLQSLTFTGMSMNRNVCGFTIQLCLETLLASQARHRPLERLVLRNCPGLTLLMACGFEKHVGQVVWDEDMIDFGLSPR</sequence>
<dbReference type="Gene3D" id="1.20.1280.50">
    <property type="match status" value="1"/>
</dbReference>
<dbReference type="SUPFAM" id="SSF52047">
    <property type="entry name" value="RNI-like"/>
    <property type="match status" value="1"/>
</dbReference>
<dbReference type="OrthoDB" id="2269034at2759"/>
<dbReference type="HOGENOM" id="CLU_461556_0_0_1"/>
<dbReference type="EMBL" id="KL197751">
    <property type="protein sequence ID" value="KDQ51122.1"/>
    <property type="molecule type" value="Genomic_DNA"/>
</dbReference>
<gene>
    <name evidence="2" type="ORF">JAAARDRAFT_199344</name>
</gene>
<evidence type="ECO:0000313" key="3">
    <source>
        <dbReference type="Proteomes" id="UP000027265"/>
    </source>
</evidence>
<keyword evidence="3" id="KW-1185">Reference proteome</keyword>
<feature type="region of interest" description="Disordered" evidence="1">
    <location>
        <begin position="1"/>
        <end position="54"/>
    </location>
</feature>